<gene>
    <name evidence="2" type="ORF">NCGR_LOCUS30591</name>
</gene>
<evidence type="ECO:0000313" key="3">
    <source>
        <dbReference type="Proteomes" id="UP000604825"/>
    </source>
</evidence>
<feature type="compositionally biased region" description="Low complexity" evidence="1">
    <location>
        <begin position="195"/>
        <end position="213"/>
    </location>
</feature>
<sequence length="213" mass="23043">MPCKRWGQDDRNNHATAGGGSRGKRSWWNRQHLYLVLDDWDKGFSLHKVDADSFDSCSGSDDDDHLGQGVVARHLPEPPALQVESPSGRNQADTGMTFSAMGTKIFVFMNRRCGLVYDTDTAVLAVGAHAPAKMVCGFGISVPVGDVLYLLTYRYFDKHGHHSFEAMSWAPTGTAPDDAGSWSWNTLPAPPPTFTPASASSPTPCTRTAAPSS</sequence>
<dbReference type="AlphaFoldDB" id="A0A811PRX2"/>
<evidence type="ECO:0000256" key="1">
    <source>
        <dbReference type="SAM" id="MobiDB-lite"/>
    </source>
</evidence>
<dbReference type="EMBL" id="CAJGYO010000007">
    <property type="protein sequence ID" value="CAD6246323.1"/>
    <property type="molecule type" value="Genomic_DNA"/>
</dbReference>
<feature type="compositionally biased region" description="Basic and acidic residues" evidence="1">
    <location>
        <begin position="1"/>
        <end position="13"/>
    </location>
</feature>
<feature type="region of interest" description="Disordered" evidence="1">
    <location>
        <begin position="180"/>
        <end position="213"/>
    </location>
</feature>
<dbReference type="PANTHER" id="PTHR33085:SF68">
    <property type="entry name" value="DUF1618 DOMAIN-CONTAINING PROTEIN"/>
    <property type="match status" value="1"/>
</dbReference>
<keyword evidence="3" id="KW-1185">Reference proteome</keyword>
<dbReference type="PANTHER" id="PTHR33085">
    <property type="entry name" value="OS12G0113100 PROTEIN-RELATED"/>
    <property type="match status" value="1"/>
</dbReference>
<dbReference type="OrthoDB" id="685686at2759"/>
<feature type="region of interest" description="Disordered" evidence="1">
    <location>
        <begin position="1"/>
        <end position="24"/>
    </location>
</feature>
<dbReference type="Proteomes" id="UP000604825">
    <property type="component" value="Unassembled WGS sequence"/>
</dbReference>
<protein>
    <submittedName>
        <fullName evidence="2">Uncharacterized protein</fullName>
    </submittedName>
</protein>
<dbReference type="InterPro" id="IPR012871">
    <property type="entry name" value="DUF1668_ORYSA"/>
</dbReference>
<evidence type="ECO:0000313" key="2">
    <source>
        <dbReference type="EMBL" id="CAD6246323.1"/>
    </source>
</evidence>
<reference evidence="2" key="1">
    <citation type="submission" date="2020-10" db="EMBL/GenBank/DDBJ databases">
        <authorList>
            <person name="Han B."/>
            <person name="Lu T."/>
            <person name="Zhao Q."/>
            <person name="Huang X."/>
            <person name="Zhao Y."/>
        </authorList>
    </citation>
    <scope>NUCLEOTIDE SEQUENCE</scope>
</reference>
<name>A0A811PRX2_9POAL</name>
<accession>A0A811PRX2</accession>
<organism evidence="2 3">
    <name type="scientific">Miscanthus lutarioriparius</name>
    <dbReference type="NCBI Taxonomy" id="422564"/>
    <lineage>
        <taxon>Eukaryota</taxon>
        <taxon>Viridiplantae</taxon>
        <taxon>Streptophyta</taxon>
        <taxon>Embryophyta</taxon>
        <taxon>Tracheophyta</taxon>
        <taxon>Spermatophyta</taxon>
        <taxon>Magnoliopsida</taxon>
        <taxon>Liliopsida</taxon>
        <taxon>Poales</taxon>
        <taxon>Poaceae</taxon>
        <taxon>PACMAD clade</taxon>
        <taxon>Panicoideae</taxon>
        <taxon>Andropogonodae</taxon>
        <taxon>Andropogoneae</taxon>
        <taxon>Saccharinae</taxon>
        <taxon>Miscanthus</taxon>
    </lineage>
</organism>
<proteinExistence type="predicted"/>
<comment type="caution">
    <text evidence="2">The sequence shown here is derived from an EMBL/GenBank/DDBJ whole genome shotgun (WGS) entry which is preliminary data.</text>
</comment>
<dbReference type="Pfam" id="PF07893">
    <property type="entry name" value="DUF1668"/>
    <property type="match status" value="1"/>
</dbReference>